<dbReference type="AlphaFoldDB" id="A0A166APG1"/>
<feature type="transmembrane region" description="Helical" evidence="1">
    <location>
        <begin position="133"/>
        <end position="163"/>
    </location>
</feature>
<keyword evidence="1" id="KW-0472">Membrane</keyword>
<dbReference type="Proteomes" id="UP000077266">
    <property type="component" value="Unassembled WGS sequence"/>
</dbReference>
<accession>A0A166APG1</accession>
<feature type="transmembrane region" description="Helical" evidence="1">
    <location>
        <begin position="71"/>
        <end position="91"/>
    </location>
</feature>
<keyword evidence="1" id="KW-0812">Transmembrane</keyword>
<evidence type="ECO:0000313" key="3">
    <source>
        <dbReference type="EMBL" id="KZV93929.1"/>
    </source>
</evidence>
<name>A0A166APG1_EXIGL</name>
<sequence length="287" mass="31881">MDISHLSPAAQEAIREGLKHYEDVYHKVLATKYLALAALTVVLQSAIYSFPDEYKHIWNGRRGTERTMFLLHRHVVLVGLFLGVLMSFGVIESDVVCRAGISLVGVVAVLGIGLSDGLVAMEVWQLWDCDPTVMTYMVTAFAVSYTSSVAFIVGSFISTFDAFSYQPQLRVCAFTRVPRVMTGLWVSGMMFELGVFVSTLYNIYSRPRYGNTKVTDMLLRDGGAFFVAVSALRLTNMVIALKGGPEEFFMLIFFSRSLGSEPVPRALSDASERRSYVDGFARAQRLS</sequence>
<gene>
    <name evidence="3" type="ORF">EXIGLDRAFT_30588</name>
</gene>
<dbReference type="InterPro" id="IPR045340">
    <property type="entry name" value="DUF6533"/>
</dbReference>
<protein>
    <recommendedName>
        <fullName evidence="2">DUF6533 domain-containing protein</fullName>
    </recommendedName>
</protein>
<dbReference type="OrthoDB" id="3251775at2759"/>
<proteinExistence type="predicted"/>
<dbReference type="Pfam" id="PF20151">
    <property type="entry name" value="DUF6533"/>
    <property type="match status" value="1"/>
</dbReference>
<evidence type="ECO:0000256" key="1">
    <source>
        <dbReference type="SAM" id="Phobius"/>
    </source>
</evidence>
<keyword evidence="1" id="KW-1133">Transmembrane helix</keyword>
<feature type="transmembrane region" description="Helical" evidence="1">
    <location>
        <begin position="33"/>
        <end position="51"/>
    </location>
</feature>
<evidence type="ECO:0000259" key="2">
    <source>
        <dbReference type="Pfam" id="PF20151"/>
    </source>
</evidence>
<dbReference type="EMBL" id="KV425981">
    <property type="protein sequence ID" value="KZV93929.1"/>
    <property type="molecule type" value="Genomic_DNA"/>
</dbReference>
<organism evidence="3 4">
    <name type="scientific">Exidia glandulosa HHB12029</name>
    <dbReference type="NCBI Taxonomy" id="1314781"/>
    <lineage>
        <taxon>Eukaryota</taxon>
        <taxon>Fungi</taxon>
        <taxon>Dikarya</taxon>
        <taxon>Basidiomycota</taxon>
        <taxon>Agaricomycotina</taxon>
        <taxon>Agaricomycetes</taxon>
        <taxon>Auriculariales</taxon>
        <taxon>Exidiaceae</taxon>
        <taxon>Exidia</taxon>
    </lineage>
</organism>
<feature type="transmembrane region" description="Helical" evidence="1">
    <location>
        <begin position="184"/>
        <end position="204"/>
    </location>
</feature>
<feature type="transmembrane region" description="Helical" evidence="1">
    <location>
        <begin position="103"/>
        <end position="127"/>
    </location>
</feature>
<keyword evidence="4" id="KW-1185">Reference proteome</keyword>
<evidence type="ECO:0000313" key="4">
    <source>
        <dbReference type="Proteomes" id="UP000077266"/>
    </source>
</evidence>
<dbReference type="InParanoid" id="A0A166APG1"/>
<feature type="domain" description="DUF6533" evidence="2">
    <location>
        <begin position="33"/>
        <end position="78"/>
    </location>
</feature>
<reference evidence="3 4" key="1">
    <citation type="journal article" date="2016" name="Mol. Biol. Evol.">
        <title>Comparative Genomics of Early-Diverging Mushroom-Forming Fungi Provides Insights into the Origins of Lignocellulose Decay Capabilities.</title>
        <authorList>
            <person name="Nagy L.G."/>
            <person name="Riley R."/>
            <person name="Tritt A."/>
            <person name="Adam C."/>
            <person name="Daum C."/>
            <person name="Floudas D."/>
            <person name="Sun H."/>
            <person name="Yadav J.S."/>
            <person name="Pangilinan J."/>
            <person name="Larsson K.H."/>
            <person name="Matsuura K."/>
            <person name="Barry K."/>
            <person name="Labutti K."/>
            <person name="Kuo R."/>
            <person name="Ohm R.A."/>
            <person name="Bhattacharya S.S."/>
            <person name="Shirouzu T."/>
            <person name="Yoshinaga Y."/>
            <person name="Martin F.M."/>
            <person name="Grigoriev I.V."/>
            <person name="Hibbett D.S."/>
        </authorList>
    </citation>
    <scope>NUCLEOTIDE SEQUENCE [LARGE SCALE GENOMIC DNA]</scope>
    <source>
        <strain evidence="3 4">HHB12029</strain>
    </source>
</reference>